<keyword evidence="12" id="KW-1185">Reference proteome</keyword>
<keyword evidence="6" id="KW-0378">Hydrolase</keyword>
<dbReference type="InterPro" id="IPR005135">
    <property type="entry name" value="Endo/exonuclease/phosphatase"/>
</dbReference>
<accession>A0ABU7ZAN8</accession>
<evidence type="ECO:0000313" key="11">
    <source>
        <dbReference type="EMBL" id="MEG3616442.1"/>
    </source>
</evidence>
<evidence type="ECO:0000256" key="7">
    <source>
        <dbReference type="ARBA" id="ARBA00022842"/>
    </source>
</evidence>
<keyword evidence="8" id="KW-0234">DNA repair</keyword>
<evidence type="ECO:0000256" key="2">
    <source>
        <dbReference type="ARBA" id="ARBA00001946"/>
    </source>
</evidence>
<keyword evidence="9" id="KW-0732">Signal</keyword>
<dbReference type="Gene3D" id="3.60.10.10">
    <property type="entry name" value="Endonuclease/exonuclease/phosphatase"/>
    <property type="match status" value="1"/>
</dbReference>
<comment type="cofactor">
    <cofactor evidence="2">
        <name>Mg(2+)</name>
        <dbReference type="ChEBI" id="CHEBI:18420"/>
    </cofactor>
</comment>
<sequence length="374" mass="39107">MRRSIPTRQPTRVRTLLAALAVALLAAVPTAPAQATPAGGDDLVVMTQNLYVGTSLDPALAATTPDQLVTAVAQMYATVQYTDFPARAEAVADEIEAHGPDLIGLQEVARWTTTGPGAPAGYDFLAILQASLDARGLDYSVAAVSENASIGPVPLALPGCLVPTPPFVTCTVQLDDRDVILVNDDTPGLRWDDPRSGRYAAQGAFDTPAGDISFDRGWASIDATLDGQPFRFVTTHLEIAAFPEIQQAQAAELLAGPARGGTVIVVGDVNSAADGSTTTSYAQLTAPGKLRDAWDEDVLGAGFTCCQRSNTPPLAPGALNNPVSTLDHRIDLVLSRGAARSDGSRAELVGDQPFQGAPPFWLSDHAGVVAEFRL</sequence>
<keyword evidence="7" id="KW-0460">Magnesium</keyword>
<evidence type="ECO:0000256" key="1">
    <source>
        <dbReference type="ARBA" id="ARBA00001936"/>
    </source>
</evidence>
<evidence type="ECO:0000256" key="4">
    <source>
        <dbReference type="ARBA" id="ARBA00022723"/>
    </source>
</evidence>
<comment type="caution">
    <text evidence="11">The sequence shown here is derived from an EMBL/GenBank/DDBJ whole genome shotgun (WGS) entry which is preliminary data.</text>
</comment>
<evidence type="ECO:0000256" key="6">
    <source>
        <dbReference type="ARBA" id="ARBA00022801"/>
    </source>
</evidence>
<proteinExistence type="predicted"/>
<dbReference type="Proteomes" id="UP001310387">
    <property type="component" value="Unassembled WGS sequence"/>
</dbReference>
<dbReference type="RefSeq" id="WP_332902915.1">
    <property type="nucleotide sequence ID" value="NZ_JBAGLP010000118.1"/>
</dbReference>
<organism evidence="11 12">
    <name type="scientific">Isoptericola haloaureus</name>
    <dbReference type="NCBI Taxonomy" id="1542902"/>
    <lineage>
        <taxon>Bacteria</taxon>
        <taxon>Bacillati</taxon>
        <taxon>Actinomycetota</taxon>
        <taxon>Actinomycetes</taxon>
        <taxon>Micrococcales</taxon>
        <taxon>Promicromonosporaceae</taxon>
        <taxon>Isoptericola</taxon>
    </lineage>
</organism>
<evidence type="ECO:0000256" key="5">
    <source>
        <dbReference type="ARBA" id="ARBA00022763"/>
    </source>
</evidence>
<dbReference type="PANTHER" id="PTHR15822:SF4">
    <property type="entry name" value="TYROSYL-DNA PHOSPHODIESTERASE 2"/>
    <property type="match status" value="1"/>
</dbReference>
<name>A0ABU7ZAN8_9MICO</name>
<dbReference type="InterPro" id="IPR036691">
    <property type="entry name" value="Endo/exonu/phosph_ase_sf"/>
</dbReference>
<gene>
    <name evidence="11" type="ORF">V5O49_15025</name>
</gene>
<evidence type="ECO:0000313" key="12">
    <source>
        <dbReference type="Proteomes" id="UP001310387"/>
    </source>
</evidence>
<evidence type="ECO:0000256" key="3">
    <source>
        <dbReference type="ARBA" id="ARBA00022722"/>
    </source>
</evidence>
<evidence type="ECO:0000256" key="8">
    <source>
        <dbReference type="ARBA" id="ARBA00023204"/>
    </source>
</evidence>
<feature type="chain" id="PRO_5046709347" evidence="9">
    <location>
        <begin position="36"/>
        <end position="374"/>
    </location>
</feature>
<dbReference type="GO" id="GO:0004519">
    <property type="term" value="F:endonuclease activity"/>
    <property type="evidence" value="ECO:0007669"/>
    <property type="project" value="UniProtKB-KW"/>
</dbReference>
<dbReference type="SUPFAM" id="SSF56219">
    <property type="entry name" value="DNase I-like"/>
    <property type="match status" value="1"/>
</dbReference>
<dbReference type="InterPro" id="IPR051547">
    <property type="entry name" value="TDP2-like"/>
</dbReference>
<dbReference type="EMBL" id="JBAGLP010000118">
    <property type="protein sequence ID" value="MEG3616442.1"/>
    <property type="molecule type" value="Genomic_DNA"/>
</dbReference>
<keyword evidence="3" id="KW-0540">Nuclease</keyword>
<feature type="domain" description="Endonuclease/exonuclease/phosphatase" evidence="10">
    <location>
        <begin position="82"/>
        <end position="365"/>
    </location>
</feature>
<reference evidence="11" key="2">
    <citation type="submission" date="2024-02" db="EMBL/GenBank/DDBJ databases">
        <authorList>
            <person name="Prathaban M."/>
            <person name="Mythili R."/>
            <person name="Sharmila Devi N."/>
            <person name="Sobanaa M."/>
            <person name="Prathiviraj R."/>
            <person name="Selvin J."/>
        </authorList>
    </citation>
    <scope>NUCLEOTIDE SEQUENCE</scope>
    <source>
        <strain evidence="11">MP1014</strain>
    </source>
</reference>
<keyword evidence="4" id="KW-0479">Metal-binding</keyword>
<evidence type="ECO:0000256" key="9">
    <source>
        <dbReference type="SAM" id="SignalP"/>
    </source>
</evidence>
<feature type="signal peptide" evidence="9">
    <location>
        <begin position="1"/>
        <end position="35"/>
    </location>
</feature>
<evidence type="ECO:0000259" key="10">
    <source>
        <dbReference type="Pfam" id="PF03372"/>
    </source>
</evidence>
<comment type="cofactor">
    <cofactor evidence="1">
        <name>Mn(2+)</name>
        <dbReference type="ChEBI" id="CHEBI:29035"/>
    </cofactor>
</comment>
<dbReference type="Pfam" id="PF03372">
    <property type="entry name" value="Exo_endo_phos"/>
    <property type="match status" value="1"/>
</dbReference>
<keyword evidence="5" id="KW-0227">DNA damage</keyword>
<reference evidence="11" key="1">
    <citation type="journal article" date="2024" name="Antonie Van Leeuwenhoek">
        <title>Isoptericola haloaureus sp. nov., a dimorphic actinobacterium isolated from mangrove sediments of southeast India, implicating biosaline agricultural significance through nitrogen fixation and salt tolerance genes.</title>
        <authorList>
            <person name="Prathaban M."/>
            <person name="Prathiviraj R."/>
            <person name="Ravichandran M."/>
            <person name="Natarajan S.D."/>
            <person name="Sobanaa M."/>
            <person name="Hari Krishna Kumar S."/>
            <person name="Chandrasekar V."/>
            <person name="Selvin J."/>
        </authorList>
    </citation>
    <scope>NUCLEOTIDE SEQUENCE</scope>
    <source>
        <strain evidence="11">MP1014</strain>
    </source>
</reference>
<dbReference type="PANTHER" id="PTHR15822">
    <property type="entry name" value="TRAF AND TNF RECEPTOR-ASSOCIATED PROTEIN"/>
    <property type="match status" value="1"/>
</dbReference>
<keyword evidence="11" id="KW-0255">Endonuclease</keyword>
<protein>
    <submittedName>
        <fullName evidence="11">Endonuclease/exonuclease/phosphatase family protein</fullName>
    </submittedName>
</protein>